<reference evidence="1" key="2">
    <citation type="journal article" date="2015" name="Data Brief">
        <title>Shoot transcriptome of the giant reed, Arundo donax.</title>
        <authorList>
            <person name="Barrero R.A."/>
            <person name="Guerrero F.D."/>
            <person name="Moolhuijzen P."/>
            <person name="Goolsby J.A."/>
            <person name="Tidwell J."/>
            <person name="Bellgard S.E."/>
            <person name="Bellgard M.I."/>
        </authorList>
    </citation>
    <scope>NUCLEOTIDE SEQUENCE</scope>
    <source>
        <tissue evidence="1">Shoot tissue taken approximately 20 cm above the soil surface</tissue>
    </source>
</reference>
<protein>
    <submittedName>
        <fullName evidence="1">Uncharacterized protein</fullName>
    </submittedName>
</protein>
<organism evidence="1">
    <name type="scientific">Arundo donax</name>
    <name type="common">Giant reed</name>
    <name type="synonym">Donax arundinaceus</name>
    <dbReference type="NCBI Taxonomy" id="35708"/>
    <lineage>
        <taxon>Eukaryota</taxon>
        <taxon>Viridiplantae</taxon>
        <taxon>Streptophyta</taxon>
        <taxon>Embryophyta</taxon>
        <taxon>Tracheophyta</taxon>
        <taxon>Spermatophyta</taxon>
        <taxon>Magnoliopsida</taxon>
        <taxon>Liliopsida</taxon>
        <taxon>Poales</taxon>
        <taxon>Poaceae</taxon>
        <taxon>PACMAD clade</taxon>
        <taxon>Arundinoideae</taxon>
        <taxon>Arundineae</taxon>
        <taxon>Arundo</taxon>
    </lineage>
</organism>
<evidence type="ECO:0000313" key="1">
    <source>
        <dbReference type="EMBL" id="JAD18880.1"/>
    </source>
</evidence>
<proteinExistence type="predicted"/>
<sequence>MWYCFVQSELVSVGFTWC</sequence>
<reference evidence="1" key="1">
    <citation type="submission" date="2014-09" db="EMBL/GenBank/DDBJ databases">
        <authorList>
            <person name="Magalhaes I.L.F."/>
            <person name="Oliveira U."/>
            <person name="Santos F.R."/>
            <person name="Vidigal T.H.D.A."/>
            <person name="Brescovit A.D."/>
            <person name="Santos A.J."/>
        </authorList>
    </citation>
    <scope>NUCLEOTIDE SEQUENCE</scope>
    <source>
        <tissue evidence="1">Shoot tissue taken approximately 20 cm above the soil surface</tissue>
    </source>
</reference>
<name>A0A0A8Y1F4_ARUDO</name>
<dbReference type="EMBL" id="GBRH01279015">
    <property type="protein sequence ID" value="JAD18880.1"/>
    <property type="molecule type" value="Transcribed_RNA"/>
</dbReference>
<accession>A0A0A8Y1F4</accession>
<dbReference type="AlphaFoldDB" id="A0A0A8Y1F4"/>